<feature type="non-terminal residue" evidence="1">
    <location>
        <position position="74"/>
    </location>
</feature>
<sequence length="74" mass="9000">TDLFYQYLVSKTSSFDEEELINILNNEELKYFFQIDNTAFFYERDNDKQALKLSKNINIRKKISEIIQKIQDRK</sequence>
<keyword evidence="2" id="KW-1185">Reference proteome</keyword>
<evidence type="ECO:0000313" key="2">
    <source>
        <dbReference type="Proteomes" id="UP000789920"/>
    </source>
</evidence>
<comment type="caution">
    <text evidence="1">The sequence shown here is derived from an EMBL/GenBank/DDBJ whole genome shotgun (WGS) entry which is preliminary data.</text>
</comment>
<gene>
    <name evidence="1" type="ORF">RPERSI_LOCUS18393</name>
</gene>
<dbReference type="EMBL" id="CAJVQC010048644">
    <property type="protein sequence ID" value="CAG8786498.1"/>
    <property type="molecule type" value="Genomic_DNA"/>
</dbReference>
<accession>A0ACA9RCH3</accession>
<organism evidence="1 2">
    <name type="scientific">Racocetra persica</name>
    <dbReference type="NCBI Taxonomy" id="160502"/>
    <lineage>
        <taxon>Eukaryota</taxon>
        <taxon>Fungi</taxon>
        <taxon>Fungi incertae sedis</taxon>
        <taxon>Mucoromycota</taxon>
        <taxon>Glomeromycotina</taxon>
        <taxon>Glomeromycetes</taxon>
        <taxon>Diversisporales</taxon>
        <taxon>Gigasporaceae</taxon>
        <taxon>Racocetra</taxon>
    </lineage>
</organism>
<name>A0ACA9RCH3_9GLOM</name>
<dbReference type="Proteomes" id="UP000789920">
    <property type="component" value="Unassembled WGS sequence"/>
</dbReference>
<proteinExistence type="predicted"/>
<evidence type="ECO:0000313" key="1">
    <source>
        <dbReference type="EMBL" id="CAG8786498.1"/>
    </source>
</evidence>
<protein>
    <submittedName>
        <fullName evidence="1">30311_t:CDS:1</fullName>
    </submittedName>
</protein>
<feature type="non-terminal residue" evidence="1">
    <location>
        <position position="1"/>
    </location>
</feature>
<reference evidence="1" key="1">
    <citation type="submission" date="2021-06" db="EMBL/GenBank/DDBJ databases">
        <authorList>
            <person name="Kallberg Y."/>
            <person name="Tangrot J."/>
            <person name="Rosling A."/>
        </authorList>
    </citation>
    <scope>NUCLEOTIDE SEQUENCE</scope>
    <source>
        <strain evidence="1">MA461A</strain>
    </source>
</reference>